<accession>Q0W7P8</accession>
<dbReference type="GO" id="GO:0009013">
    <property type="term" value="F:succinate-semialdehyde dehydrogenase [NAD(P)+] activity"/>
    <property type="evidence" value="ECO:0007669"/>
    <property type="project" value="UniProtKB-EC"/>
</dbReference>
<dbReference type="STRING" id="351160.RCIX91"/>
<evidence type="ECO:0000256" key="1">
    <source>
        <dbReference type="ARBA" id="ARBA00009986"/>
    </source>
</evidence>
<evidence type="ECO:0000313" key="5">
    <source>
        <dbReference type="EMBL" id="CAJ35595.1"/>
    </source>
</evidence>
<dbReference type="SUPFAM" id="SSF53720">
    <property type="entry name" value="ALDH-like"/>
    <property type="match status" value="1"/>
</dbReference>
<dbReference type="InterPro" id="IPR016162">
    <property type="entry name" value="Ald_DH_N"/>
</dbReference>
<evidence type="ECO:0000256" key="3">
    <source>
        <dbReference type="ARBA" id="ARBA00023002"/>
    </source>
</evidence>
<feature type="domain" description="Aldehyde dehydrogenase" evidence="4">
    <location>
        <begin position="16"/>
        <end position="475"/>
    </location>
</feature>
<evidence type="ECO:0000313" key="6">
    <source>
        <dbReference type="Proteomes" id="UP000000663"/>
    </source>
</evidence>
<dbReference type="FunFam" id="3.40.309.10:FF:000009">
    <property type="entry name" value="Aldehyde dehydrogenase A"/>
    <property type="match status" value="1"/>
</dbReference>
<dbReference type="EMBL" id="AM114193">
    <property type="protein sequence ID" value="CAJ35595.1"/>
    <property type="molecule type" value="Genomic_DNA"/>
</dbReference>
<evidence type="ECO:0000259" key="4">
    <source>
        <dbReference type="Pfam" id="PF00171"/>
    </source>
</evidence>
<dbReference type="PATRIC" id="fig|351160.9.peg.2642"/>
<dbReference type="eggNOG" id="arCOG01252">
    <property type="taxonomic scope" value="Archaea"/>
</dbReference>
<keyword evidence="3 5" id="KW-0560">Oxidoreductase</keyword>
<dbReference type="InterPro" id="IPR016161">
    <property type="entry name" value="Ald_DH/histidinol_DH"/>
</dbReference>
<dbReference type="InterPro" id="IPR016163">
    <property type="entry name" value="Ald_DH_C"/>
</dbReference>
<proteinExistence type="inferred from homology"/>
<comment type="similarity">
    <text evidence="1">Belongs to the aldehyde dehydrogenase family.</text>
</comment>
<dbReference type="EC" id="1.2.1.16" evidence="5"/>
<dbReference type="InterPro" id="IPR016160">
    <property type="entry name" value="Ald_DH_CS_CYS"/>
</dbReference>
<dbReference type="PROSITE" id="PS00070">
    <property type="entry name" value="ALDEHYDE_DEHYDR_CYS"/>
    <property type="match status" value="1"/>
</dbReference>
<dbReference type="PANTHER" id="PTHR11699">
    <property type="entry name" value="ALDEHYDE DEHYDROGENASE-RELATED"/>
    <property type="match status" value="1"/>
</dbReference>
<sequence>MIAMEMFINGKAVPARSGKRFGVNNPATGDLIDTVPAGDIDDVRGAVDASEEAFEKWSATTARERGKILFRSAQIVRDRTKDLAVLLTSEQGKPFREARDEVQGFANTLEYFAGISASLRTGLVPLAHERYGAVLRKPIGVCGAIIPWNVPVLLMSWKVGPALVAGNTLVLKPASTAPLTCLRLADIMKEAGLPAGVLNVVTGRGDIIGDEIARNPRIRKVSFTGKTSTGKHLMEAASASLKRVTLELGGSDPMIVCDDADLKAAVDGAVRGRFYNCGQTCTAVKRLFVFESIADEYIRHLHAKIASLKVGNGMADGVDMGPMNNRKQRDRIAEVAETVRANGEGKILCGGEAPKGPDFDKGYFYLPTLITDVAPDSILMREEIFGPILPVVVVKDLDEAIERANDTVYGLGSSIWTKSIEHATIGCERLKSGITWVNQHTKVPPDLPFGGIKDSGLGRENGLEVIDQYTELKSVLINP</sequence>
<dbReference type="Gene3D" id="3.40.309.10">
    <property type="entry name" value="Aldehyde Dehydrogenase, Chain A, domain 2"/>
    <property type="match status" value="1"/>
</dbReference>
<dbReference type="Proteomes" id="UP000000663">
    <property type="component" value="Chromosome"/>
</dbReference>
<dbReference type="FunFam" id="3.40.605.10:FF:000007">
    <property type="entry name" value="NAD/NADP-dependent betaine aldehyde dehydrogenase"/>
    <property type="match status" value="1"/>
</dbReference>
<comment type="subunit">
    <text evidence="2">Homotetramer.</text>
</comment>
<dbReference type="KEGG" id="rci:RCIX91"/>
<gene>
    <name evidence="5" type="primary">gabD</name>
    <name evidence="5" type="ORF">RCIX91</name>
</gene>
<reference evidence="5 6" key="1">
    <citation type="journal article" date="2006" name="Science">
        <title>Genome of rice cluster I archaea -- the key methane producers in the rice rhizosphere.</title>
        <authorList>
            <person name="Erkel C."/>
            <person name="Kube M."/>
            <person name="Reinhardt R."/>
            <person name="Liesack W."/>
        </authorList>
    </citation>
    <scope>NUCLEOTIDE SEQUENCE [LARGE SCALE GENOMIC DNA]</scope>
    <source>
        <strain evidence="6">DSM 22066 / NBRC 105507 / MRE50</strain>
    </source>
</reference>
<name>Q0W7P8_METAR</name>
<dbReference type="AlphaFoldDB" id="Q0W7P8"/>
<dbReference type="Pfam" id="PF00171">
    <property type="entry name" value="Aldedh"/>
    <property type="match status" value="1"/>
</dbReference>
<evidence type="ECO:0000256" key="2">
    <source>
        <dbReference type="ARBA" id="ARBA00011881"/>
    </source>
</evidence>
<keyword evidence="6" id="KW-1185">Reference proteome</keyword>
<dbReference type="InterPro" id="IPR015590">
    <property type="entry name" value="Aldehyde_DH_dom"/>
</dbReference>
<dbReference type="Gene3D" id="3.40.605.10">
    <property type="entry name" value="Aldehyde Dehydrogenase, Chain A, domain 1"/>
    <property type="match status" value="1"/>
</dbReference>
<protein>
    <submittedName>
        <fullName evidence="5">Succinate-semialdehyde dehydrogenase</fullName>
        <ecNumber evidence="5">1.2.1.16</ecNumber>
    </submittedName>
</protein>
<organism evidence="5 6">
    <name type="scientific">Methanocella arvoryzae (strain DSM 22066 / NBRC 105507 / MRE50)</name>
    <dbReference type="NCBI Taxonomy" id="351160"/>
    <lineage>
        <taxon>Archaea</taxon>
        <taxon>Methanobacteriati</taxon>
        <taxon>Methanobacteriota</taxon>
        <taxon>Stenosarchaea group</taxon>
        <taxon>Methanomicrobia</taxon>
        <taxon>Methanocellales</taxon>
        <taxon>Methanocellaceae</taxon>
        <taxon>Methanocella</taxon>
    </lineage>
</organism>